<feature type="transmembrane region" description="Helical" evidence="8">
    <location>
        <begin position="297"/>
        <end position="314"/>
    </location>
</feature>
<keyword evidence="10" id="KW-1185">Reference proteome</keyword>
<keyword evidence="3 9" id="KW-0808">Transferase</keyword>
<name>W9H9C2_9PROT</name>
<keyword evidence="4 8" id="KW-0812">Transmembrane</keyword>
<proteinExistence type="predicted"/>
<evidence type="ECO:0000256" key="6">
    <source>
        <dbReference type="ARBA" id="ARBA00023136"/>
    </source>
</evidence>
<gene>
    <name evidence="9" type="ORF">N825_27760</name>
</gene>
<evidence type="ECO:0000256" key="7">
    <source>
        <dbReference type="PIRSR" id="PIRSR600715-1"/>
    </source>
</evidence>
<dbReference type="GO" id="GO:0044038">
    <property type="term" value="P:cell wall macromolecule biosynthetic process"/>
    <property type="evidence" value="ECO:0007669"/>
    <property type="project" value="TreeGrafter"/>
</dbReference>
<feature type="binding site" evidence="7">
    <location>
        <position position="163"/>
    </location>
    <ligand>
        <name>Mg(2+)</name>
        <dbReference type="ChEBI" id="CHEBI:18420"/>
    </ligand>
</feature>
<keyword evidence="6 8" id="KW-0472">Membrane</keyword>
<dbReference type="GO" id="GO:0046872">
    <property type="term" value="F:metal ion binding"/>
    <property type="evidence" value="ECO:0007669"/>
    <property type="project" value="UniProtKB-KW"/>
</dbReference>
<feature type="transmembrane region" description="Helical" evidence="8">
    <location>
        <begin position="230"/>
        <end position="258"/>
    </location>
</feature>
<feature type="binding site" evidence="7">
    <location>
        <position position="224"/>
    </location>
    <ligand>
        <name>Mg(2+)</name>
        <dbReference type="ChEBI" id="CHEBI:18420"/>
    </ligand>
</feature>
<dbReference type="InterPro" id="IPR000715">
    <property type="entry name" value="Glycosyl_transferase_4"/>
</dbReference>
<keyword evidence="5 8" id="KW-1133">Transmembrane helix</keyword>
<dbReference type="Pfam" id="PF00953">
    <property type="entry name" value="Glycos_transf_4"/>
    <property type="match status" value="1"/>
</dbReference>
<comment type="subcellular location">
    <subcellularLocation>
        <location evidence="1">Cell membrane</location>
        <topology evidence="1">Multi-pass membrane protein</topology>
    </subcellularLocation>
</comment>
<dbReference type="STRING" id="1385369.N825_27760"/>
<evidence type="ECO:0000256" key="5">
    <source>
        <dbReference type="ARBA" id="ARBA00022989"/>
    </source>
</evidence>
<dbReference type="CDD" id="cd06854">
    <property type="entry name" value="GT_WbpL_WbcO_like"/>
    <property type="match status" value="1"/>
</dbReference>
<dbReference type="EMBL" id="AVFL01000004">
    <property type="protein sequence ID" value="EWY41336.1"/>
    <property type="molecule type" value="Genomic_DNA"/>
</dbReference>
<keyword evidence="2" id="KW-1003">Cell membrane</keyword>
<dbReference type="GO" id="GO:0005886">
    <property type="term" value="C:plasma membrane"/>
    <property type="evidence" value="ECO:0007669"/>
    <property type="project" value="UniProtKB-SubCell"/>
</dbReference>
<feature type="transmembrane region" description="Helical" evidence="8">
    <location>
        <begin position="20"/>
        <end position="42"/>
    </location>
</feature>
<sequence length="348" mass="37157">MPNDLMPNTPMFDTIGLFEIALFFGVTVLSHMATGVALHYLRRNAILDHPNERSSHKIPTPRGGGWGIMATLLPALVLIGWIIGSFERIAPVLAGAVILIAVSWMDDRRSRSALFRLAAQVCAVALGLAALPGHDMIFQGWLPPWLDRLAAAVCWLWFVNLFNFMDGIDGLAGSEAVSIGAGLAVVAVMAGLGVVPLWLALACAGAALGFLGWNWHPARVFMGDVGSVPLGYLLGWLLLATAGAGQWTAAVLIPLYFLADATLTLLRRLIAGKKIWQPHREHAYQRAVQAGRRHSEVVLWVIAANACLIALAALSVPVGWLALPPGVLIVLALLVLLSRPVRVPVGGA</sequence>
<organism evidence="9 10">
    <name type="scientific">Skermanella stibiiresistens SB22</name>
    <dbReference type="NCBI Taxonomy" id="1385369"/>
    <lineage>
        <taxon>Bacteria</taxon>
        <taxon>Pseudomonadati</taxon>
        <taxon>Pseudomonadota</taxon>
        <taxon>Alphaproteobacteria</taxon>
        <taxon>Rhodospirillales</taxon>
        <taxon>Azospirillaceae</taxon>
        <taxon>Skermanella</taxon>
    </lineage>
</organism>
<dbReference type="GO" id="GO:0016780">
    <property type="term" value="F:phosphotransferase activity, for other substituted phosphate groups"/>
    <property type="evidence" value="ECO:0007669"/>
    <property type="project" value="InterPro"/>
</dbReference>
<protein>
    <submittedName>
        <fullName evidence="9">Glycosyl transferase</fullName>
    </submittedName>
</protein>
<feature type="transmembrane region" description="Helical" evidence="8">
    <location>
        <begin position="113"/>
        <end position="133"/>
    </location>
</feature>
<dbReference type="PATRIC" id="fig|1385369.3.peg.1490"/>
<dbReference type="PANTHER" id="PTHR22926">
    <property type="entry name" value="PHOSPHO-N-ACETYLMURAMOYL-PENTAPEPTIDE-TRANSFERASE"/>
    <property type="match status" value="1"/>
</dbReference>
<dbReference type="OrthoDB" id="9783652at2"/>
<dbReference type="PANTHER" id="PTHR22926:SF3">
    <property type="entry name" value="UNDECAPRENYL-PHOSPHATE ALPHA-N-ACETYLGLUCOSAMINYL 1-PHOSPHATE TRANSFERASE"/>
    <property type="match status" value="1"/>
</dbReference>
<evidence type="ECO:0000313" key="10">
    <source>
        <dbReference type="Proteomes" id="UP000019486"/>
    </source>
</evidence>
<reference evidence="9 10" key="1">
    <citation type="submission" date="2013-08" db="EMBL/GenBank/DDBJ databases">
        <title>The genome sequence of Skermanella stibiiresistens.</title>
        <authorList>
            <person name="Zhu W."/>
            <person name="Wang G."/>
        </authorList>
    </citation>
    <scope>NUCLEOTIDE SEQUENCE [LARGE SCALE GENOMIC DNA]</scope>
    <source>
        <strain evidence="9 10">SB22</strain>
    </source>
</reference>
<evidence type="ECO:0000256" key="3">
    <source>
        <dbReference type="ARBA" id="ARBA00022679"/>
    </source>
</evidence>
<keyword evidence="7" id="KW-0460">Magnesium</keyword>
<feature type="transmembrane region" description="Helical" evidence="8">
    <location>
        <begin position="63"/>
        <end position="83"/>
    </location>
</feature>
<evidence type="ECO:0000256" key="2">
    <source>
        <dbReference type="ARBA" id="ARBA00022475"/>
    </source>
</evidence>
<comment type="cofactor">
    <cofactor evidence="7">
        <name>Mg(2+)</name>
        <dbReference type="ChEBI" id="CHEBI:18420"/>
    </cofactor>
</comment>
<feature type="transmembrane region" description="Helical" evidence="8">
    <location>
        <begin position="89"/>
        <end position="106"/>
    </location>
</feature>
<comment type="caution">
    <text evidence="9">The sequence shown here is derived from an EMBL/GenBank/DDBJ whole genome shotgun (WGS) entry which is preliminary data.</text>
</comment>
<feature type="transmembrane region" description="Helical" evidence="8">
    <location>
        <begin position="177"/>
        <end position="210"/>
    </location>
</feature>
<dbReference type="GO" id="GO:0009103">
    <property type="term" value="P:lipopolysaccharide biosynthetic process"/>
    <property type="evidence" value="ECO:0007669"/>
    <property type="project" value="TreeGrafter"/>
</dbReference>
<evidence type="ECO:0000256" key="4">
    <source>
        <dbReference type="ARBA" id="ARBA00022692"/>
    </source>
</evidence>
<dbReference type="Proteomes" id="UP000019486">
    <property type="component" value="Unassembled WGS sequence"/>
</dbReference>
<dbReference type="AlphaFoldDB" id="W9H9C2"/>
<keyword evidence="7" id="KW-0479">Metal-binding</keyword>
<evidence type="ECO:0000256" key="1">
    <source>
        <dbReference type="ARBA" id="ARBA00004651"/>
    </source>
</evidence>
<accession>W9H9C2</accession>
<feature type="transmembrane region" description="Helical" evidence="8">
    <location>
        <begin position="320"/>
        <end position="337"/>
    </location>
</feature>
<dbReference type="RefSeq" id="WP_157619037.1">
    <property type="nucleotide sequence ID" value="NZ_AVFL01000004.1"/>
</dbReference>
<dbReference type="GO" id="GO:0071555">
    <property type="term" value="P:cell wall organization"/>
    <property type="evidence" value="ECO:0007669"/>
    <property type="project" value="TreeGrafter"/>
</dbReference>
<evidence type="ECO:0000313" key="9">
    <source>
        <dbReference type="EMBL" id="EWY41336.1"/>
    </source>
</evidence>
<evidence type="ECO:0000256" key="8">
    <source>
        <dbReference type="SAM" id="Phobius"/>
    </source>
</evidence>